<dbReference type="PANTHER" id="PTHR33545:SF9">
    <property type="entry name" value="UPF0750 MEMBRANE PROTEIN YITE"/>
    <property type="match status" value="1"/>
</dbReference>
<keyword evidence="5 6" id="KW-0472">Membrane</keyword>
<dbReference type="STRING" id="268407.PWYN_20265"/>
<sequence>MKKGSLIFTGSVVQGFGMAVFLFPHSIPSGGAAGLAVLLNYWIHLPMSLGLWLMNIMFLLFTVQYLGKISALGTIMVITVTSVSVNVLDVLFESPFSNIWVDLLAGSILLGAGISILLSQRVSNGGIGYVALAIYKYKRINPGKTLFWMNGFIFLLAAYVIDWKIIILAVICQWVSTRIVTWIYNPPFHRETPVYSLAWRKK</sequence>
<evidence type="ECO:0000313" key="8">
    <source>
        <dbReference type="Proteomes" id="UP000029734"/>
    </source>
</evidence>
<keyword evidence="8" id="KW-1185">Reference proteome</keyword>
<dbReference type="PANTHER" id="PTHR33545">
    <property type="entry name" value="UPF0750 MEMBRANE PROTEIN YITT-RELATED"/>
    <property type="match status" value="1"/>
</dbReference>
<dbReference type="AlphaFoldDB" id="A0A098M4P9"/>
<gene>
    <name evidence="7" type="ORF">PWYN_20265</name>
</gene>
<evidence type="ECO:0008006" key="9">
    <source>
        <dbReference type="Google" id="ProtNLM"/>
    </source>
</evidence>
<feature type="transmembrane region" description="Helical" evidence="6">
    <location>
        <begin position="42"/>
        <end position="62"/>
    </location>
</feature>
<evidence type="ECO:0000256" key="5">
    <source>
        <dbReference type="ARBA" id="ARBA00023136"/>
    </source>
</evidence>
<evidence type="ECO:0000256" key="3">
    <source>
        <dbReference type="ARBA" id="ARBA00022692"/>
    </source>
</evidence>
<dbReference type="Proteomes" id="UP000029734">
    <property type="component" value="Unassembled WGS sequence"/>
</dbReference>
<reference evidence="7 8" key="1">
    <citation type="submission" date="2014-08" db="EMBL/GenBank/DDBJ databases">
        <authorList>
            <person name="den Bakker H.C."/>
        </authorList>
    </citation>
    <scope>NUCLEOTIDE SEQUENCE [LARGE SCALE GENOMIC DNA]</scope>
    <source>
        <strain evidence="7 8">DSM 18334</strain>
    </source>
</reference>
<keyword evidence="3 6" id="KW-0812">Transmembrane</keyword>
<dbReference type="EMBL" id="JQCR01000003">
    <property type="protein sequence ID" value="KGE17003.1"/>
    <property type="molecule type" value="Genomic_DNA"/>
</dbReference>
<evidence type="ECO:0000256" key="4">
    <source>
        <dbReference type="ARBA" id="ARBA00022989"/>
    </source>
</evidence>
<accession>A0A098M4P9</accession>
<name>A0A098M4P9_9BACL</name>
<comment type="caution">
    <text evidence="7">The sequence shown here is derived from an EMBL/GenBank/DDBJ whole genome shotgun (WGS) entry which is preliminary data.</text>
</comment>
<evidence type="ECO:0000256" key="6">
    <source>
        <dbReference type="SAM" id="Phobius"/>
    </source>
</evidence>
<dbReference type="Pfam" id="PF02588">
    <property type="entry name" value="YitT_membrane"/>
    <property type="match status" value="1"/>
</dbReference>
<dbReference type="InterPro" id="IPR003740">
    <property type="entry name" value="YitT"/>
</dbReference>
<proteinExistence type="predicted"/>
<evidence type="ECO:0000313" key="7">
    <source>
        <dbReference type="EMBL" id="KGE17003.1"/>
    </source>
</evidence>
<keyword evidence="2" id="KW-1003">Cell membrane</keyword>
<feature type="transmembrane region" description="Helical" evidence="6">
    <location>
        <begin position="69"/>
        <end position="87"/>
    </location>
</feature>
<protein>
    <recommendedName>
        <fullName evidence="9">YitT family protein</fullName>
    </recommendedName>
</protein>
<evidence type="ECO:0000256" key="2">
    <source>
        <dbReference type="ARBA" id="ARBA00022475"/>
    </source>
</evidence>
<keyword evidence="4 6" id="KW-1133">Transmembrane helix</keyword>
<dbReference type="GO" id="GO:0005886">
    <property type="term" value="C:plasma membrane"/>
    <property type="evidence" value="ECO:0007669"/>
    <property type="project" value="UniProtKB-SubCell"/>
</dbReference>
<organism evidence="7 8">
    <name type="scientific">Paenibacillus wynnii</name>
    <dbReference type="NCBI Taxonomy" id="268407"/>
    <lineage>
        <taxon>Bacteria</taxon>
        <taxon>Bacillati</taxon>
        <taxon>Bacillota</taxon>
        <taxon>Bacilli</taxon>
        <taxon>Bacillales</taxon>
        <taxon>Paenibacillaceae</taxon>
        <taxon>Paenibacillus</taxon>
    </lineage>
</organism>
<comment type="subcellular location">
    <subcellularLocation>
        <location evidence="1">Cell membrane</location>
        <topology evidence="1">Multi-pass membrane protein</topology>
    </subcellularLocation>
</comment>
<evidence type="ECO:0000256" key="1">
    <source>
        <dbReference type="ARBA" id="ARBA00004651"/>
    </source>
</evidence>
<feature type="transmembrane region" description="Helical" evidence="6">
    <location>
        <begin position="146"/>
        <end position="171"/>
    </location>
</feature>
<dbReference type="InterPro" id="IPR051461">
    <property type="entry name" value="UPF0750_membrane"/>
</dbReference>
<reference evidence="7 8" key="2">
    <citation type="submission" date="2014-10" db="EMBL/GenBank/DDBJ databases">
        <title>Comparative genomics of the Paenibacillus odorifer group.</title>
        <authorList>
            <person name="Tsai Y.-C."/>
            <person name="Martin N."/>
            <person name="Korlach J."/>
            <person name="Wiedmann M."/>
        </authorList>
    </citation>
    <scope>NUCLEOTIDE SEQUENCE [LARGE SCALE GENOMIC DNA]</scope>
    <source>
        <strain evidence="7 8">DSM 18334</strain>
    </source>
</reference>
<feature type="transmembrane region" description="Helical" evidence="6">
    <location>
        <begin position="99"/>
        <end position="118"/>
    </location>
</feature>
<dbReference type="eggNOG" id="COG1284">
    <property type="taxonomic scope" value="Bacteria"/>
</dbReference>